<dbReference type="EMBL" id="ML976620">
    <property type="protein sequence ID" value="KAF1840512.1"/>
    <property type="molecule type" value="Genomic_DNA"/>
</dbReference>
<proteinExistence type="predicted"/>
<dbReference type="RefSeq" id="XP_040783075.1">
    <property type="nucleotide sequence ID" value="XM_040937452.1"/>
</dbReference>
<protein>
    <submittedName>
        <fullName evidence="2">Uncharacterized protein</fullName>
    </submittedName>
</protein>
<comment type="caution">
    <text evidence="2">The sequence shown here is derived from an EMBL/GenBank/DDBJ whole genome shotgun (WGS) entry which is preliminary data.</text>
</comment>
<evidence type="ECO:0000256" key="1">
    <source>
        <dbReference type="SAM" id="MobiDB-lite"/>
    </source>
</evidence>
<dbReference type="OrthoDB" id="5394455at2759"/>
<dbReference type="Proteomes" id="UP000800039">
    <property type="component" value="Unassembled WGS sequence"/>
</dbReference>
<reference evidence="2" key="1">
    <citation type="submission" date="2020-01" db="EMBL/GenBank/DDBJ databases">
        <authorList>
            <consortium name="DOE Joint Genome Institute"/>
            <person name="Haridas S."/>
            <person name="Albert R."/>
            <person name="Binder M."/>
            <person name="Bloem J."/>
            <person name="Labutti K."/>
            <person name="Salamov A."/>
            <person name="Andreopoulos B."/>
            <person name="Baker S.E."/>
            <person name="Barry K."/>
            <person name="Bills G."/>
            <person name="Bluhm B.H."/>
            <person name="Cannon C."/>
            <person name="Castanera R."/>
            <person name="Culley D.E."/>
            <person name="Daum C."/>
            <person name="Ezra D."/>
            <person name="Gonzalez J.B."/>
            <person name="Henrissat B."/>
            <person name="Kuo A."/>
            <person name="Liang C."/>
            <person name="Lipzen A."/>
            <person name="Lutzoni F."/>
            <person name="Magnuson J."/>
            <person name="Mondo S."/>
            <person name="Nolan M."/>
            <person name="Ohm R."/>
            <person name="Pangilinan J."/>
            <person name="Park H.-J."/>
            <person name="Ramirez L."/>
            <person name="Alfaro M."/>
            <person name="Sun H."/>
            <person name="Tritt A."/>
            <person name="Yoshinaga Y."/>
            <person name="Zwiers L.-H."/>
            <person name="Turgeon B.G."/>
            <person name="Goodwin S.B."/>
            <person name="Spatafora J.W."/>
            <person name="Crous P.W."/>
            <person name="Grigoriev I.V."/>
        </authorList>
    </citation>
    <scope>NUCLEOTIDE SEQUENCE</scope>
    <source>
        <strain evidence="2">CBS 394.84</strain>
    </source>
</reference>
<evidence type="ECO:0000313" key="3">
    <source>
        <dbReference type="Proteomes" id="UP000800039"/>
    </source>
</evidence>
<name>A0A9P4G7K9_9PLEO</name>
<dbReference type="AlphaFoldDB" id="A0A9P4G7K9"/>
<accession>A0A9P4G7K9</accession>
<sequence length="100" mass="10969">MATQEQTPRENTMRLAEMLSDLVSLRACDPSAALALVSARPSTSHQDANTTIPSEEEDVDLKRAKDLLKLHYEVKEAHKRGQLSNGLDEARRAVEKAVGG</sequence>
<keyword evidence="3" id="KW-1185">Reference proteome</keyword>
<feature type="compositionally biased region" description="Polar residues" evidence="1">
    <location>
        <begin position="40"/>
        <end position="53"/>
    </location>
</feature>
<gene>
    <name evidence="2" type="ORF">K460DRAFT_411095</name>
</gene>
<organism evidence="2 3">
    <name type="scientific">Cucurbitaria berberidis CBS 394.84</name>
    <dbReference type="NCBI Taxonomy" id="1168544"/>
    <lineage>
        <taxon>Eukaryota</taxon>
        <taxon>Fungi</taxon>
        <taxon>Dikarya</taxon>
        <taxon>Ascomycota</taxon>
        <taxon>Pezizomycotina</taxon>
        <taxon>Dothideomycetes</taxon>
        <taxon>Pleosporomycetidae</taxon>
        <taxon>Pleosporales</taxon>
        <taxon>Pleosporineae</taxon>
        <taxon>Cucurbitariaceae</taxon>
        <taxon>Cucurbitaria</taxon>
    </lineage>
</organism>
<feature type="region of interest" description="Disordered" evidence="1">
    <location>
        <begin position="38"/>
        <end position="57"/>
    </location>
</feature>
<evidence type="ECO:0000313" key="2">
    <source>
        <dbReference type="EMBL" id="KAF1840512.1"/>
    </source>
</evidence>
<dbReference type="GeneID" id="63854702"/>